<gene>
    <name evidence="1" type="ORF">CLCR_06496</name>
</gene>
<name>A0A1C1C9F9_9EURO</name>
<organism evidence="1 2">
    <name type="scientific">Cladophialophora carrionii</name>
    <dbReference type="NCBI Taxonomy" id="86049"/>
    <lineage>
        <taxon>Eukaryota</taxon>
        <taxon>Fungi</taxon>
        <taxon>Dikarya</taxon>
        <taxon>Ascomycota</taxon>
        <taxon>Pezizomycotina</taxon>
        <taxon>Eurotiomycetes</taxon>
        <taxon>Chaetothyriomycetidae</taxon>
        <taxon>Chaetothyriales</taxon>
        <taxon>Herpotrichiellaceae</taxon>
        <taxon>Cladophialophora</taxon>
    </lineage>
</organism>
<dbReference type="Proteomes" id="UP000094526">
    <property type="component" value="Unassembled WGS sequence"/>
</dbReference>
<proteinExistence type="predicted"/>
<accession>A0A1C1C9F9</accession>
<evidence type="ECO:0000313" key="2">
    <source>
        <dbReference type="Proteomes" id="UP000094526"/>
    </source>
</evidence>
<comment type="caution">
    <text evidence="1">The sequence shown here is derived from an EMBL/GenBank/DDBJ whole genome shotgun (WGS) entry which is preliminary data.</text>
</comment>
<protein>
    <submittedName>
        <fullName evidence="1">Uncharacterized protein</fullName>
    </submittedName>
</protein>
<dbReference type="EMBL" id="LGRB01000020">
    <property type="protein sequence ID" value="OCT45117.1"/>
    <property type="molecule type" value="Genomic_DNA"/>
</dbReference>
<dbReference type="VEuPathDB" id="FungiDB:CLCR_06496"/>
<evidence type="ECO:0000313" key="1">
    <source>
        <dbReference type="EMBL" id="OCT45117.1"/>
    </source>
</evidence>
<sequence length="75" mass="8196">MFYTREGQDGSSKAETKCIFPKVAGSKVARMALELAPQEHWPWLIQSLVAVETSCAGELEAHMGVRTGEAVISME</sequence>
<reference evidence="2" key="1">
    <citation type="submission" date="2015-07" db="EMBL/GenBank/DDBJ databases">
        <authorList>
            <person name="Teixeira M.M."/>
            <person name="Souza R.C."/>
            <person name="Almeida L.G."/>
            <person name="Vicente V.A."/>
            <person name="de Hoog S."/>
            <person name="Bocca A.L."/>
            <person name="de Almeida S.R."/>
            <person name="Vasconcelos A.T."/>
            <person name="Felipe M.S."/>
        </authorList>
    </citation>
    <scope>NUCLEOTIDE SEQUENCE [LARGE SCALE GENOMIC DNA]</scope>
    <source>
        <strain evidence="2">KSF</strain>
    </source>
</reference>
<dbReference type="AlphaFoldDB" id="A0A1C1C9F9"/>
<keyword evidence="2" id="KW-1185">Reference proteome</keyword>